<protein>
    <recommendedName>
        <fullName evidence="4">Hemoglobin</fullName>
    </recommendedName>
</protein>
<evidence type="ECO:0008006" key="4">
    <source>
        <dbReference type="Google" id="ProtNLM"/>
    </source>
</evidence>
<dbReference type="AlphaFoldDB" id="A0A919KL93"/>
<dbReference type="Proteomes" id="UP000617734">
    <property type="component" value="Unassembled WGS sequence"/>
</dbReference>
<dbReference type="EMBL" id="BNBO01000004">
    <property type="protein sequence ID" value="GHH63105.1"/>
    <property type="molecule type" value="Genomic_DNA"/>
</dbReference>
<feature type="compositionally biased region" description="Basic and acidic residues" evidence="1">
    <location>
        <begin position="1"/>
        <end position="11"/>
    </location>
</feature>
<proteinExistence type="predicted"/>
<dbReference type="GO" id="GO:0019825">
    <property type="term" value="F:oxygen binding"/>
    <property type="evidence" value="ECO:0007669"/>
    <property type="project" value="InterPro"/>
</dbReference>
<gene>
    <name evidence="2" type="ORF">GCM10018781_12010</name>
</gene>
<evidence type="ECO:0000256" key="1">
    <source>
        <dbReference type="SAM" id="MobiDB-lite"/>
    </source>
</evidence>
<keyword evidence="3" id="KW-1185">Reference proteome</keyword>
<reference evidence="2" key="2">
    <citation type="submission" date="2020-09" db="EMBL/GenBank/DDBJ databases">
        <authorList>
            <person name="Sun Q."/>
            <person name="Ohkuma M."/>
        </authorList>
    </citation>
    <scope>NUCLEOTIDE SEQUENCE</scope>
    <source>
        <strain evidence="2">JCM 4646</strain>
    </source>
</reference>
<evidence type="ECO:0000313" key="3">
    <source>
        <dbReference type="Proteomes" id="UP000617734"/>
    </source>
</evidence>
<dbReference type="RefSeq" id="WP_229927198.1">
    <property type="nucleotide sequence ID" value="NZ_BNBO01000004.1"/>
</dbReference>
<reference evidence="2" key="1">
    <citation type="journal article" date="2014" name="Int. J. Syst. Evol. Microbiol.">
        <title>Complete genome sequence of Corynebacterium casei LMG S-19264T (=DSM 44701T), isolated from a smear-ripened cheese.</title>
        <authorList>
            <consortium name="US DOE Joint Genome Institute (JGI-PGF)"/>
            <person name="Walter F."/>
            <person name="Albersmeier A."/>
            <person name="Kalinowski J."/>
            <person name="Ruckert C."/>
        </authorList>
    </citation>
    <scope>NUCLEOTIDE SEQUENCE</scope>
    <source>
        <strain evidence="2">JCM 4646</strain>
    </source>
</reference>
<dbReference type="InterPro" id="IPR012292">
    <property type="entry name" value="Globin/Proto"/>
</dbReference>
<dbReference type="SUPFAM" id="SSF46458">
    <property type="entry name" value="Globin-like"/>
    <property type="match status" value="1"/>
</dbReference>
<evidence type="ECO:0000313" key="2">
    <source>
        <dbReference type="EMBL" id="GHH63105.1"/>
    </source>
</evidence>
<dbReference type="CDD" id="cd08916">
    <property type="entry name" value="TrHb3_P"/>
    <property type="match status" value="1"/>
</dbReference>
<feature type="region of interest" description="Disordered" evidence="1">
    <location>
        <begin position="1"/>
        <end position="22"/>
    </location>
</feature>
<dbReference type="Gene3D" id="1.10.490.10">
    <property type="entry name" value="Globins"/>
    <property type="match status" value="1"/>
</dbReference>
<dbReference type="InterPro" id="IPR009050">
    <property type="entry name" value="Globin-like_sf"/>
</dbReference>
<name>A0A919KL93_9ACTN</name>
<dbReference type="GO" id="GO:0020037">
    <property type="term" value="F:heme binding"/>
    <property type="evidence" value="ECO:0007669"/>
    <property type="project" value="InterPro"/>
</dbReference>
<accession>A0A919KL93</accession>
<comment type="caution">
    <text evidence="2">The sequence shown here is derived from an EMBL/GenBank/DDBJ whole genome shotgun (WGS) entry which is preliminary data.</text>
</comment>
<sequence length="176" mass="18813">MTPQRPADRSGDAGAPGRGPGAFGAALGARPLPDIAGRADLETLLRRFYRAAFADPLIGPYFTEIAGLDLEAHLPHITDFWESALLRTASYRRNAFTPHVALHERRPMTAEHFGRWVQLWTAAVDGLHAGPVAERAKAQGERIAVNLLRRTSGGSTDAPDGAGGGFVPLSAVLLRS</sequence>
<dbReference type="GeneID" id="95351704"/>
<organism evidence="2 3">
    <name type="scientific">Kitasatospora indigofera</name>
    <dbReference type="NCBI Taxonomy" id="67307"/>
    <lineage>
        <taxon>Bacteria</taxon>
        <taxon>Bacillati</taxon>
        <taxon>Actinomycetota</taxon>
        <taxon>Actinomycetes</taxon>
        <taxon>Kitasatosporales</taxon>
        <taxon>Streptomycetaceae</taxon>
        <taxon>Kitasatospora</taxon>
    </lineage>
</organism>